<dbReference type="PRINTS" id="PR00081">
    <property type="entry name" value="GDHRDH"/>
</dbReference>
<evidence type="ECO:0000256" key="5">
    <source>
        <dbReference type="ARBA" id="ARBA00023221"/>
    </source>
</evidence>
<sequence length="252" mass="25800">MHPLLEGRVALITGGSRGLGLAIASCFSAAGAKGGAIDLPELGRDARLPAGFDFIAGDVGDEASLEKAVAAVLERHGRLDVVVANAGLVPPWRETETLDLVEWDRVMAVNVRGVAATLKHATPALKAGGGSAILMASINAFVAHPRQMLYTASKHAVLGILRAAAQDLGRYNVRVNAIAPGPIATDALLERIRARARDGGPSEEQALAGLASGNALQRLATAEEVAKAALFLASDLSSGISGELLPVDAGLA</sequence>
<evidence type="ECO:0000313" key="6">
    <source>
        <dbReference type="EMBL" id="GLS21658.1"/>
    </source>
</evidence>
<keyword evidence="7" id="KW-1185">Reference proteome</keyword>
<evidence type="ECO:0000256" key="4">
    <source>
        <dbReference type="ARBA" id="ARBA00023098"/>
    </source>
</evidence>
<name>A0ABQ6CMX3_9HYPH</name>
<evidence type="ECO:0000256" key="3">
    <source>
        <dbReference type="ARBA" id="ARBA00023027"/>
    </source>
</evidence>
<dbReference type="Gene3D" id="3.40.50.720">
    <property type="entry name" value="NAD(P)-binding Rossmann-like Domain"/>
    <property type="match status" value="1"/>
</dbReference>
<keyword evidence="2" id="KW-0560">Oxidoreductase</keyword>
<comment type="caution">
    <text evidence="6">The sequence shown here is derived from an EMBL/GenBank/DDBJ whole genome shotgun (WGS) entry which is preliminary data.</text>
</comment>
<proteinExistence type="inferred from homology"/>
<dbReference type="Proteomes" id="UP001156882">
    <property type="component" value="Unassembled WGS sequence"/>
</dbReference>
<dbReference type="PRINTS" id="PR00080">
    <property type="entry name" value="SDRFAMILY"/>
</dbReference>
<keyword evidence="5" id="KW-0753">Steroid metabolism</keyword>
<reference evidence="7" key="1">
    <citation type="journal article" date="2019" name="Int. J. Syst. Evol. Microbiol.">
        <title>The Global Catalogue of Microorganisms (GCM) 10K type strain sequencing project: providing services to taxonomists for standard genome sequencing and annotation.</title>
        <authorList>
            <consortium name="The Broad Institute Genomics Platform"/>
            <consortium name="The Broad Institute Genome Sequencing Center for Infectious Disease"/>
            <person name="Wu L."/>
            <person name="Ma J."/>
        </authorList>
    </citation>
    <scope>NUCLEOTIDE SEQUENCE [LARGE SCALE GENOMIC DNA]</scope>
    <source>
        <strain evidence="7">NBRC 101365</strain>
    </source>
</reference>
<dbReference type="EMBL" id="BSPC01000052">
    <property type="protein sequence ID" value="GLS21658.1"/>
    <property type="molecule type" value="Genomic_DNA"/>
</dbReference>
<keyword evidence="4" id="KW-0443">Lipid metabolism</keyword>
<dbReference type="CDD" id="cd05233">
    <property type="entry name" value="SDR_c"/>
    <property type="match status" value="1"/>
</dbReference>
<dbReference type="PANTHER" id="PTHR43180:SF28">
    <property type="entry name" value="NAD(P)-BINDING ROSSMANN-FOLD SUPERFAMILY PROTEIN"/>
    <property type="match status" value="1"/>
</dbReference>
<dbReference type="InterPro" id="IPR036291">
    <property type="entry name" value="NAD(P)-bd_dom_sf"/>
</dbReference>
<dbReference type="Pfam" id="PF13561">
    <property type="entry name" value="adh_short_C2"/>
    <property type="match status" value="1"/>
</dbReference>
<evidence type="ECO:0000313" key="7">
    <source>
        <dbReference type="Proteomes" id="UP001156882"/>
    </source>
</evidence>
<organism evidence="6 7">
    <name type="scientific">Labrys miyagiensis</name>
    <dbReference type="NCBI Taxonomy" id="346912"/>
    <lineage>
        <taxon>Bacteria</taxon>
        <taxon>Pseudomonadati</taxon>
        <taxon>Pseudomonadota</taxon>
        <taxon>Alphaproteobacteria</taxon>
        <taxon>Hyphomicrobiales</taxon>
        <taxon>Xanthobacteraceae</taxon>
        <taxon>Labrys</taxon>
    </lineage>
</organism>
<gene>
    <name evidence="6" type="ORF">GCM10007874_46750</name>
</gene>
<dbReference type="PANTHER" id="PTHR43180">
    <property type="entry name" value="3-OXOACYL-(ACYL-CARRIER-PROTEIN) REDUCTASE (AFU_ORTHOLOGUE AFUA_6G11210)"/>
    <property type="match status" value="1"/>
</dbReference>
<dbReference type="InterPro" id="IPR002347">
    <property type="entry name" value="SDR_fam"/>
</dbReference>
<dbReference type="PROSITE" id="PS00061">
    <property type="entry name" value="ADH_SHORT"/>
    <property type="match status" value="1"/>
</dbReference>
<dbReference type="InterPro" id="IPR020904">
    <property type="entry name" value="Sc_DH/Rdtase_CS"/>
</dbReference>
<comment type="similarity">
    <text evidence="1">Belongs to the short-chain dehydrogenases/reductases (SDR) family.</text>
</comment>
<evidence type="ECO:0000256" key="1">
    <source>
        <dbReference type="ARBA" id="ARBA00006484"/>
    </source>
</evidence>
<keyword evidence="3" id="KW-0520">NAD</keyword>
<dbReference type="RefSeq" id="WP_284314662.1">
    <property type="nucleotide sequence ID" value="NZ_BSPC01000052.1"/>
</dbReference>
<accession>A0ABQ6CMX3</accession>
<evidence type="ECO:0000256" key="2">
    <source>
        <dbReference type="ARBA" id="ARBA00023002"/>
    </source>
</evidence>
<protein>
    <submittedName>
        <fullName evidence="6">Dehydrogenase</fullName>
    </submittedName>
</protein>
<dbReference type="SUPFAM" id="SSF51735">
    <property type="entry name" value="NAD(P)-binding Rossmann-fold domains"/>
    <property type="match status" value="1"/>
</dbReference>